<reference evidence="11" key="1">
    <citation type="journal article" date="2024" name="Int. J. Syst. Evol. Microbiol.">
        <title>Methylomarinovum tepidoasis sp. nov., a moderately thermophilic methanotroph of the family Methylothermaceae isolated from a deep-sea hydrothermal field.</title>
        <authorList>
            <person name="Hirayama H."/>
            <person name="Takaki Y."/>
            <person name="Abe M."/>
            <person name="Miyazaki M."/>
            <person name="Uematsu K."/>
            <person name="Matsui Y."/>
            <person name="Takai K."/>
        </authorList>
    </citation>
    <scope>NUCLEOTIDE SEQUENCE [LARGE SCALE GENOMIC DNA]</scope>
    <source>
        <strain evidence="11">IN45</strain>
    </source>
</reference>
<keyword evidence="2" id="KW-1003">Cell membrane</keyword>
<dbReference type="InterPro" id="IPR052175">
    <property type="entry name" value="ComplexI-like_HydComp"/>
</dbReference>
<feature type="transmembrane region" description="Helical" evidence="8">
    <location>
        <begin position="711"/>
        <end position="729"/>
    </location>
</feature>
<dbReference type="NCBIfam" id="NF005086">
    <property type="entry name" value="PRK06521.1"/>
    <property type="match status" value="1"/>
</dbReference>
<dbReference type="Proteomes" id="UP001321450">
    <property type="component" value="Chromosome"/>
</dbReference>
<evidence type="ECO:0000256" key="2">
    <source>
        <dbReference type="ARBA" id="ARBA00022475"/>
    </source>
</evidence>
<feature type="transmembrane region" description="Helical" evidence="8">
    <location>
        <begin position="439"/>
        <end position="457"/>
    </location>
</feature>
<proteinExistence type="predicted"/>
<evidence type="ECO:0000256" key="4">
    <source>
        <dbReference type="ARBA" id="ARBA00022989"/>
    </source>
</evidence>
<feature type="transmembrane region" description="Helical" evidence="8">
    <location>
        <begin position="56"/>
        <end position="77"/>
    </location>
</feature>
<comment type="subcellular location">
    <subcellularLocation>
        <location evidence="1">Cell membrane</location>
        <topology evidence="1">Multi-pass membrane protein</topology>
    </subcellularLocation>
    <subcellularLocation>
        <location evidence="7">Membrane</location>
        <topology evidence="7">Multi-pass membrane protein</topology>
    </subcellularLocation>
</comment>
<dbReference type="PRINTS" id="PR01437">
    <property type="entry name" value="NUOXDRDTASE4"/>
</dbReference>
<keyword evidence="11" id="KW-1185">Reference proteome</keyword>
<feature type="transmembrane region" description="Helical" evidence="8">
    <location>
        <begin position="133"/>
        <end position="153"/>
    </location>
</feature>
<feature type="transmembrane region" description="Helical" evidence="8">
    <location>
        <begin position="165"/>
        <end position="184"/>
    </location>
</feature>
<feature type="transmembrane region" description="Helical" evidence="8">
    <location>
        <begin position="298"/>
        <end position="317"/>
    </location>
</feature>
<feature type="transmembrane region" description="Helical" evidence="8">
    <location>
        <begin position="389"/>
        <end position="419"/>
    </location>
</feature>
<name>A0AAU9D3E2_9GAMM</name>
<feature type="transmembrane region" description="Helical" evidence="8">
    <location>
        <begin position="221"/>
        <end position="241"/>
    </location>
</feature>
<protein>
    <submittedName>
        <fullName evidence="10">Hydrogenase-4 component B</fullName>
    </submittedName>
</protein>
<dbReference type="PANTHER" id="PTHR42682">
    <property type="entry name" value="HYDROGENASE-4 COMPONENT F"/>
    <property type="match status" value="1"/>
</dbReference>
<evidence type="ECO:0000259" key="9">
    <source>
        <dbReference type="Pfam" id="PF00361"/>
    </source>
</evidence>
<feature type="transmembrane region" description="Helical" evidence="8">
    <location>
        <begin position="329"/>
        <end position="352"/>
    </location>
</feature>
<dbReference type="AlphaFoldDB" id="A0AAU9D3E2"/>
<evidence type="ECO:0000256" key="8">
    <source>
        <dbReference type="SAM" id="Phobius"/>
    </source>
</evidence>
<dbReference type="EMBL" id="AP024718">
    <property type="protein sequence ID" value="BCX89499.1"/>
    <property type="molecule type" value="Genomic_DNA"/>
</dbReference>
<sequence length="730" mass="79138">MIRNLAAVGFDQIRRQGLALASTLCWLRQRPQIAAVMVGGILLALGYWAITGGRAALPFSLLAIGFALASGLVSLGADRHPRLLRHTAFGLLGLSGIAGLLAGGTALVAQVNLDLTLPLGLPWLVWHLHLDALAGFFLGVISVVLVAVALFGPQYVIEYEHGPHPLSLLGLATGLFVAGMQLVLLASDAFFFMIAWELMSVASYFLVAYSHEHAANRHAAFIYLLMAEIGALLIILAYGVLVGFGDDFTFEQMRHAQLTPLWAAVAFALALAGFGMKAGIVPLHAWLPEAHPVAPSHISALMSGVMLKVAVYGFIRFTFDLVGIERFHWGWGVAVLAAGSASAVLGVLYALMQHNLKRLLAYHSVENIGIIFMGLGLALLFYADGKPTLGAIGLIAALYHCLNHAVFKSLLFLGAGVILQRTHESDLERMGGLIHRMPVTAVLFLVGCISISALPPFNGFVSEWLTYQAALQVSALDSGVLRSFVPVTAAMLALTGGLAAACFVKVFGVVFLGKPRSHHVQRARRLESKPALAGMGWLAGLCLLLGILPTPLVRTLEGVNLQLTGSGLPETASRGILWLAPVSPETASYAAVLVMLAMGLAWLLSYEWLHPGHEHPERQAYPWDCGFGRLTPRMQYGATAFAMPLRRIFADCFVIHEEIDKETSGADGLKVTAIRYRLHVEDLLWRWFYEPVTRALHWSVRYVGRIQTGNIRVYLGYSFVTLILLLWVIS</sequence>
<feature type="transmembrane region" description="Helical" evidence="8">
    <location>
        <begin position="190"/>
        <end position="209"/>
    </location>
</feature>
<evidence type="ECO:0000256" key="1">
    <source>
        <dbReference type="ARBA" id="ARBA00004651"/>
    </source>
</evidence>
<dbReference type="InterPro" id="IPR003918">
    <property type="entry name" value="NADH_UbQ_OxRdtase"/>
</dbReference>
<feature type="domain" description="NADH:quinone oxidoreductase/Mrp antiporter transmembrane" evidence="9">
    <location>
        <begin position="186"/>
        <end position="476"/>
    </location>
</feature>
<dbReference type="KEGG" id="meiy:MIN45_P1872"/>
<feature type="transmembrane region" description="Helical" evidence="8">
    <location>
        <begin position="587"/>
        <end position="609"/>
    </location>
</feature>
<dbReference type="Pfam" id="PF00361">
    <property type="entry name" value="Proton_antipo_M"/>
    <property type="match status" value="1"/>
</dbReference>
<feature type="transmembrane region" description="Helical" evidence="8">
    <location>
        <begin position="89"/>
        <end position="113"/>
    </location>
</feature>
<feature type="transmembrane region" description="Helical" evidence="8">
    <location>
        <begin position="364"/>
        <end position="383"/>
    </location>
</feature>
<evidence type="ECO:0000313" key="10">
    <source>
        <dbReference type="EMBL" id="BCX89499.1"/>
    </source>
</evidence>
<dbReference type="GO" id="GO:0008137">
    <property type="term" value="F:NADH dehydrogenase (ubiquinone) activity"/>
    <property type="evidence" value="ECO:0007669"/>
    <property type="project" value="InterPro"/>
</dbReference>
<feature type="transmembrane region" description="Helical" evidence="8">
    <location>
        <begin position="33"/>
        <end position="50"/>
    </location>
</feature>
<gene>
    <name evidence="10" type="ORF">MIN45_P1872</name>
</gene>
<keyword evidence="5" id="KW-0560">Oxidoreductase</keyword>
<feature type="transmembrane region" description="Helical" evidence="8">
    <location>
        <begin position="489"/>
        <end position="512"/>
    </location>
</feature>
<keyword evidence="4 8" id="KW-1133">Transmembrane helix</keyword>
<evidence type="ECO:0000256" key="3">
    <source>
        <dbReference type="ARBA" id="ARBA00022692"/>
    </source>
</evidence>
<dbReference type="RefSeq" id="WP_286291852.1">
    <property type="nucleotide sequence ID" value="NZ_AP024718.1"/>
</dbReference>
<dbReference type="InterPro" id="IPR001750">
    <property type="entry name" value="ND/Mrp_TM"/>
</dbReference>
<dbReference type="GO" id="GO:0042773">
    <property type="term" value="P:ATP synthesis coupled electron transport"/>
    <property type="evidence" value="ECO:0007669"/>
    <property type="project" value="InterPro"/>
</dbReference>
<dbReference type="GO" id="GO:0005886">
    <property type="term" value="C:plasma membrane"/>
    <property type="evidence" value="ECO:0007669"/>
    <property type="project" value="UniProtKB-SubCell"/>
</dbReference>
<evidence type="ECO:0000256" key="5">
    <source>
        <dbReference type="ARBA" id="ARBA00023002"/>
    </source>
</evidence>
<accession>A0AAU9D3E2</accession>
<keyword evidence="3 7" id="KW-0812">Transmembrane</keyword>
<keyword evidence="6 8" id="KW-0472">Membrane</keyword>
<organism evidence="10 11">
    <name type="scientific">Methylomarinovum tepidoasis</name>
    <dbReference type="NCBI Taxonomy" id="2840183"/>
    <lineage>
        <taxon>Bacteria</taxon>
        <taxon>Pseudomonadati</taxon>
        <taxon>Pseudomonadota</taxon>
        <taxon>Gammaproteobacteria</taxon>
        <taxon>Methylococcales</taxon>
        <taxon>Methylothermaceae</taxon>
        <taxon>Methylomarinovum</taxon>
    </lineage>
</organism>
<dbReference type="GO" id="GO:0016491">
    <property type="term" value="F:oxidoreductase activity"/>
    <property type="evidence" value="ECO:0007669"/>
    <property type="project" value="UniProtKB-KW"/>
</dbReference>
<evidence type="ECO:0000313" key="11">
    <source>
        <dbReference type="Proteomes" id="UP001321450"/>
    </source>
</evidence>
<evidence type="ECO:0000256" key="6">
    <source>
        <dbReference type="ARBA" id="ARBA00023136"/>
    </source>
</evidence>
<feature type="transmembrane region" description="Helical" evidence="8">
    <location>
        <begin position="532"/>
        <end position="553"/>
    </location>
</feature>
<feature type="transmembrane region" description="Helical" evidence="8">
    <location>
        <begin position="261"/>
        <end position="286"/>
    </location>
</feature>
<evidence type="ECO:0000256" key="7">
    <source>
        <dbReference type="RuleBase" id="RU000320"/>
    </source>
</evidence>
<dbReference type="PANTHER" id="PTHR42682:SF3">
    <property type="entry name" value="FORMATE HYDROGENLYASE SUBUNIT 3-RELATED"/>
    <property type="match status" value="1"/>
</dbReference>